<dbReference type="Gene3D" id="3.40.50.300">
    <property type="entry name" value="P-loop containing nucleotide triphosphate hydrolases"/>
    <property type="match status" value="1"/>
</dbReference>
<evidence type="ECO:0000313" key="1">
    <source>
        <dbReference type="EMBL" id="MBK0368668.1"/>
    </source>
</evidence>
<dbReference type="RefSeq" id="WP_200104589.1">
    <property type="nucleotide sequence ID" value="NZ_JAEHFV010000001.1"/>
</dbReference>
<evidence type="ECO:0000313" key="2">
    <source>
        <dbReference type="Proteomes" id="UP000609172"/>
    </source>
</evidence>
<dbReference type="SUPFAM" id="SSF52540">
    <property type="entry name" value="P-loop containing nucleoside triphosphate hydrolases"/>
    <property type="match status" value="1"/>
</dbReference>
<dbReference type="GO" id="GO:0005524">
    <property type="term" value="F:ATP binding"/>
    <property type="evidence" value="ECO:0007669"/>
    <property type="project" value="UniProtKB-KW"/>
</dbReference>
<keyword evidence="2" id="KW-1185">Reference proteome</keyword>
<dbReference type="AlphaFoldDB" id="A0A934PLP4"/>
<keyword evidence="1" id="KW-0547">Nucleotide-binding</keyword>
<sequence>MDKINWSNYNYDEFEMFCNALLTFEFGKNYMPFSAAGRDGGIDGAFTGAYQDLSGRWRFQFKFSQVARGEAVNNLRYQLKKEVEKLGEEEYFVLLTNIELLPQEHAGLLAIFETEKQVLNKKAAGFIWDGAKIFNLFLQYPILFLWINDGFSTAQVQDYKIVFSKSLNAGPFEPSSLSNFFISREEDINKLNDFITSDENLMVVSGEAGIGKTRLVIEFFKQTVDLLEQWMPLVLMNKNIDFDKLRKAFSANYNYVVLIDDAHNYRPEIISDLNALIENLPNRIKLILTSRTIGASDSLSLLKESLDISFINLNELSRQDTELIFKHYLENTELRHYTNELVMTSFGKPILIVAMLNAIFKGEPIHKIKEQDFLKLYVNRYFKTYIEEVSDITGINKLSITKLLQNIVLIEPINFTNGDVLRKLSELHDINISALTEALNILINNNFVNGRFEQSIKPDYYSDIILSQIKKTEIVNYLAEFSTYIENIIINLSSVAEIDNEHNNILNEILQVYINLIGTEKDIKKVQKILLTVRNISFAQPEVAKSAVIIFINSLVDCNHPIVTESNRNGFKYYSDESPVLTVISILSNLFQFSNNIEFVCASTFKLYDILPEGKIAGIYSFSKRDIIERFSMERQTYFVEMLSKGVKRFSEKDLEFSVLCCKSLLTLDYTHSEWDVVNKESIVFTTYYIPCTPKVKKFRKFVISTLIKFYKLQKINSLRSELLKFIIDIPRAIFATHRNSTPYKNDEEMKIIFEFLIKEGKEFDILDQKEILEKLYWFEKWGISEDLKPLISEVKNVLKPKNLTERLSQLFSKAELSILDMPNIEEYVVQKCGEIVKTASTEELAESIIEFLAPQNYPPHYYFTFQKELENNYPKYARQLHDKLFDHSYKLYGIYGARILSALYFKHNDKEFYWTQAGKLQKLNSTESDNALLSVYSDKVPGFYNLDEEDIEVIVKVFKKKNAENNYELSMALQSLFVVNYPEALKICADFLDRAAQRQTEMFFIRLSDNKTVSDEQMAYLVLKHTIRYQLSYEIEHCLNKILITAGPDPIFEYLLERFDFKKNIVITKKTFGGYEFVPYGSHSHLFNQTPPSLRDEMFFRALNWFMDLDSDAGHLYYAKDLLEYLQPSKSLSISLYENYDKIISKFRDDGEKLERIIMSLNIFHVKDDNLLQTIINCFNYATSFIEEDPETYQSLRDACYIAIITMGVKSGSANQPFKVDLDLQSLLKNCIASQPYEMPSTQFLKEVLKSVEADINRLTDKDNLTW</sequence>
<name>A0A934PLP4_9FLAO</name>
<keyword evidence="1" id="KW-0067">ATP-binding</keyword>
<dbReference type="Proteomes" id="UP000609172">
    <property type="component" value="Unassembled WGS sequence"/>
</dbReference>
<gene>
    <name evidence="1" type="ORF">I5M07_02375</name>
</gene>
<reference evidence="1" key="1">
    <citation type="submission" date="2020-12" db="EMBL/GenBank/DDBJ databases">
        <title>Bacterial novel species Flavobacterium sp. SE-1-e isolated from soil.</title>
        <authorList>
            <person name="Jung H.-Y."/>
        </authorList>
    </citation>
    <scope>NUCLEOTIDE SEQUENCE</scope>
    <source>
        <strain evidence="1">SE-1-e</strain>
    </source>
</reference>
<dbReference type="EMBL" id="JAEHFV010000001">
    <property type="protein sequence ID" value="MBK0368668.1"/>
    <property type="molecule type" value="Genomic_DNA"/>
</dbReference>
<dbReference type="InterPro" id="IPR027417">
    <property type="entry name" value="P-loop_NTPase"/>
</dbReference>
<organism evidence="1 2">
    <name type="scientific">Flavobacterium agrisoli</name>
    <dbReference type="NCBI Taxonomy" id="2793066"/>
    <lineage>
        <taxon>Bacteria</taxon>
        <taxon>Pseudomonadati</taxon>
        <taxon>Bacteroidota</taxon>
        <taxon>Flavobacteriia</taxon>
        <taxon>Flavobacteriales</taxon>
        <taxon>Flavobacteriaceae</taxon>
        <taxon>Flavobacterium</taxon>
    </lineage>
</organism>
<comment type="caution">
    <text evidence="1">The sequence shown here is derived from an EMBL/GenBank/DDBJ whole genome shotgun (WGS) entry which is preliminary data.</text>
</comment>
<protein>
    <submittedName>
        <fullName evidence="1">ATP-binding protein</fullName>
    </submittedName>
</protein>
<accession>A0A934PLP4</accession>
<proteinExistence type="predicted"/>